<evidence type="ECO:0000313" key="2">
    <source>
        <dbReference type="Proteomes" id="UP001174208"/>
    </source>
</evidence>
<protein>
    <submittedName>
        <fullName evidence="1">DUF6226 family protein</fullName>
    </submittedName>
</protein>
<gene>
    <name evidence="1" type="ORF">P5G50_16585</name>
</gene>
<proteinExistence type="predicted"/>
<organism evidence="1 2">
    <name type="scientific">Leifsonia williamsii</name>
    <dbReference type="NCBI Taxonomy" id="3035919"/>
    <lineage>
        <taxon>Bacteria</taxon>
        <taxon>Bacillati</taxon>
        <taxon>Actinomycetota</taxon>
        <taxon>Actinomycetes</taxon>
        <taxon>Micrococcales</taxon>
        <taxon>Microbacteriaceae</taxon>
        <taxon>Leifsonia</taxon>
    </lineage>
</organism>
<dbReference type="RefSeq" id="WP_301212175.1">
    <property type="nucleotide sequence ID" value="NZ_JAROCF010000001.1"/>
</dbReference>
<sequence>MDPYVRPPIARPAYADENGELVDYGNRWAGREVPEDAYSRTSHLERFQPLHPTADALISWLLERYDASSFEYPSSAQDDRTVRITPADPSAAPLTFVFTDFPGVIIQAGTLFEAIFPRCGCDACDEDIDEVVDDLEWTVRALVGGSFSEQVDAPSPQWVSTSLAWDDRSMSGGTIRDDLTDEALAAARRRLPSPSGVWSAWPLRTPA</sequence>
<comment type="caution">
    <text evidence="1">The sequence shown here is derived from an EMBL/GenBank/DDBJ whole genome shotgun (WGS) entry which is preliminary data.</text>
</comment>
<accession>A0ABT8KHZ1</accession>
<keyword evidence="2" id="KW-1185">Reference proteome</keyword>
<name>A0ABT8KHZ1_9MICO</name>
<dbReference type="Proteomes" id="UP001174208">
    <property type="component" value="Unassembled WGS sequence"/>
</dbReference>
<dbReference type="EMBL" id="JAROCF010000001">
    <property type="protein sequence ID" value="MDN4616067.1"/>
    <property type="molecule type" value="Genomic_DNA"/>
</dbReference>
<evidence type="ECO:0000313" key="1">
    <source>
        <dbReference type="EMBL" id="MDN4616067.1"/>
    </source>
</evidence>
<dbReference type="InterPro" id="IPR045773">
    <property type="entry name" value="DUF6226"/>
</dbReference>
<reference evidence="1" key="1">
    <citation type="submission" date="2023-06" db="EMBL/GenBank/DDBJ databases">
        <title>MT1 and MT2 Draft Genomes of Novel Species.</title>
        <authorList>
            <person name="Venkateswaran K."/>
        </authorList>
    </citation>
    <scope>NUCLEOTIDE SEQUENCE</scope>
    <source>
        <strain evidence="1">F6_8S_P_1B</strain>
    </source>
</reference>
<dbReference type="Pfam" id="PF19736">
    <property type="entry name" value="DUF6226"/>
    <property type="match status" value="1"/>
</dbReference>